<dbReference type="Pfam" id="PF03221">
    <property type="entry name" value="HTH_Tnp_Tc5"/>
    <property type="match status" value="1"/>
</dbReference>
<dbReference type="InterPro" id="IPR009057">
    <property type="entry name" value="Homeodomain-like_sf"/>
</dbReference>
<dbReference type="Gene3D" id="1.10.10.60">
    <property type="entry name" value="Homeodomain-like"/>
    <property type="match status" value="2"/>
</dbReference>
<dbReference type="eggNOG" id="KOG3105">
    <property type="taxonomic scope" value="Eukaryota"/>
</dbReference>
<dbReference type="PROSITE" id="PS51253">
    <property type="entry name" value="HTH_CENPB"/>
    <property type="match status" value="1"/>
</dbReference>
<evidence type="ECO:0000259" key="3">
    <source>
        <dbReference type="PROSITE" id="PS51253"/>
    </source>
</evidence>
<dbReference type="SMART" id="SM00674">
    <property type="entry name" value="CENPB"/>
    <property type="match status" value="1"/>
</dbReference>
<feature type="region of interest" description="Disordered" evidence="2">
    <location>
        <begin position="167"/>
        <end position="199"/>
    </location>
</feature>
<dbReference type="PANTHER" id="PTHR19303">
    <property type="entry name" value="TRANSPOSON"/>
    <property type="match status" value="1"/>
</dbReference>
<dbReference type="InParanoid" id="K3WVV1"/>
<dbReference type="STRING" id="431595.K3WVV1"/>
<evidence type="ECO:0000256" key="1">
    <source>
        <dbReference type="ARBA" id="ARBA00023125"/>
    </source>
</evidence>
<reference evidence="5" key="2">
    <citation type="submission" date="2010-04" db="EMBL/GenBank/DDBJ databases">
        <authorList>
            <person name="Buell R."/>
            <person name="Hamilton J."/>
            <person name="Hostetler J."/>
        </authorList>
    </citation>
    <scope>NUCLEOTIDE SEQUENCE [LARGE SCALE GENOMIC DNA]</scope>
    <source>
        <strain evidence="5">DAOM:BR144</strain>
    </source>
</reference>
<reference evidence="4" key="3">
    <citation type="submission" date="2015-02" db="UniProtKB">
        <authorList>
            <consortium name="EnsemblProtists"/>
        </authorList>
    </citation>
    <scope>IDENTIFICATION</scope>
    <source>
        <strain evidence="4">DAOM BR144</strain>
    </source>
</reference>
<dbReference type="GO" id="GO:0003677">
    <property type="term" value="F:DNA binding"/>
    <property type="evidence" value="ECO:0007669"/>
    <property type="project" value="UniProtKB-KW"/>
</dbReference>
<keyword evidence="1" id="KW-0238">DNA-binding</keyword>
<reference evidence="5" key="1">
    <citation type="journal article" date="2010" name="Genome Biol.">
        <title>Genome sequence of the necrotrophic plant pathogen Pythium ultimum reveals original pathogenicity mechanisms and effector repertoire.</title>
        <authorList>
            <person name="Levesque C.A."/>
            <person name="Brouwer H."/>
            <person name="Cano L."/>
            <person name="Hamilton J.P."/>
            <person name="Holt C."/>
            <person name="Huitema E."/>
            <person name="Raffaele S."/>
            <person name="Robideau G.P."/>
            <person name="Thines M."/>
            <person name="Win J."/>
            <person name="Zerillo M.M."/>
            <person name="Beakes G.W."/>
            <person name="Boore J.L."/>
            <person name="Busam D."/>
            <person name="Dumas B."/>
            <person name="Ferriera S."/>
            <person name="Fuerstenberg S.I."/>
            <person name="Gachon C.M."/>
            <person name="Gaulin E."/>
            <person name="Govers F."/>
            <person name="Grenville-Briggs L."/>
            <person name="Horner N."/>
            <person name="Hostetler J."/>
            <person name="Jiang R.H."/>
            <person name="Johnson J."/>
            <person name="Krajaejun T."/>
            <person name="Lin H."/>
            <person name="Meijer H.J."/>
            <person name="Moore B."/>
            <person name="Morris P."/>
            <person name="Phuntmart V."/>
            <person name="Puiu D."/>
            <person name="Shetty J."/>
            <person name="Stajich J.E."/>
            <person name="Tripathy S."/>
            <person name="Wawra S."/>
            <person name="van West P."/>
            <person name="Whitty B.R."/>
            <person name="Coutinho P.M."/>
            <person name="Henrissat B."/>
            <person name="Martin F."/>
            <person name="Thomas P.D."/>
            <person name="Tyler B.M."/>
            <person name="De Vries R.P."/>
            <person name="Kamoun S."/>
            <person name="Yandell M."/>
            <person name="Tisserat N."/>
            <person name="Buell C.R."/>
        </authorList>
    </citation>
    <scope>NUCLEOTIDE SEQUENCE</scope>
    <source>
        <strain evidence="5">DAOM:BR144</strain>
    </source>
</reference>
<dbReference type="VEuPathDB" id="FungiDB:PYU1_G009081"/>
<dbReference type="InterPro" id="IPR050863">
    <property type="entry name" value="CenT-Element_Derived"/>
</dbReference>
<accession>K3WVV1</accession>
<dbReference type="EnsemblProtists" id="PYU1_T009099">
    <property type="protein sequence ID" value="PYU1_T009099"/>
    <property type="gene ID" value="PYU1_G009081"/>
</dbReference>
<organism evidence="4 5">
    <name type="scientific">Globisporangium ultimum (strain ATCC 200006 / CBS 805.95 / DAOM BR144)</name>
    <name type="common">Pythium ultimum</name>
    <dbReference type="NCBI Taxonomy" id="431595"/>
    <lineage>
        <taxon>Eukaryota</taxon>
        <taxon>Sar</taxon>
        <taxon>Stramenopiles</taxon>
        <taxon>Oomycota</taxon>
        <taxon>Peronosporomycetes</taxon>
        <taxon>Pythiales</taxon>
        <taxon>Pythiaceae</taxon>
        <taxon>Globisporangium</taxon>
    </lineage>
</organism>
<keyword evidence="5" id="KW-1185">Reference proteome</keyword>
<evidence type="ECO:0000313" key="4">
    <source>
        <dbReference type="EnsemblProtists" id="PYU1_T009099"/>
    </source>
</evidence>
<protein>
    <recommendedName>
        <fullName evidence="3">HTH CENPB-type domain-containing protein</fullName>
    </recommendedName>
</protein>
<dbReference type="AlphaFoldDB" id="K3WVV1"/>
<dbReference type="InterPro" id="IPR018586">
    <property type="entry name" value="Brinker_DNA-bd"/>
</dbReference>
<dbReference type="Proteomes" id="UP000019132">
    <property type="component" value="Unassembled WGS sequence"/>
</dbReference>
<proteinExistence type="predicted"/>
<dbReference type="EMBL" id="GL376599">
    <property type="status" value="NOT_ANNOTATED_CDS"/>
    <property type="molecule type" value="Genomic_DNA"/>
</dbReference>
<dbReference type="Pfam" id="PF09607">
    <property type="entry name" value="BrkDBD"/>
    <property type="match status" value="1"/>
</dbReference>
<evidence type="ECO:0000313" key="5">
    <source>
        <dbReference type="Proteomes" id="UP000019132"/>
    </source>
</evidence>
<dbReference type="SUPFAM" id="SSF46689">
    <property type="entry name" value="Homeodomain-like"/>
    <property type="match status" value="2"/>
</dbReference>
<dbReference type="HOGENOM" id="CLU_1476967_0_0_1"/>
<dbReference type="PANTHER" id="PTHR19303:SF73">
    <property type="entry name" value="PROTEIN PDC2"/>
    <property type="match status" value="1"/>
</dbReference>
<feature type="domain" description="HTH CENPB-type" evidence="3">
    <location>
        <begin position="88"/>
        <end position="166"/>
    </location>
</feature>
<dbReference type="InterPro" id="IPR006600">
    <property type="entry name" value="HTH_CenpB_DNA-bd_dom"/>
</dbReference>
<evidence type="ECO:0000256" key="2">
    <source>
        <dbReference type="SAM" id="MobiDB-lite"/>
    </source>
</evidence>
<name>K3WVV1_GLOUD</name>
<sequence length="199" mass="22157">MAAALGNNHDAATASTAPKKQRNQYNLEFKLEVASQYEPNVHGRGFEALARQYGISKSNVMDWVSKKPQMLASLAAKGGHAARQAFRLDGCGRKSAYTALEDKLGKWVLEQNAQGVRVKDKDIKDRAMLIFREMHPEMRADDENAFKASSGWLARFKIRKNLVVRRPNKVGGDDDEEENIPVAGETNAKRFHGNDSDSP</sequence>
<dbReference type="GO" id="GO:0005634">
    <property type="term" value="C:nucleus"/>
    <property type="evidence" value="ECO:0007669"/>
    <property type="project" value="TreeGrafter"/>
</dbReference>